<dbReference type="PIRSF" id="PIRSF003230">
    <property type="entry name" value="YbgC"/>
    <property type="match status" value="1"/>
</dbReference>
<dbReference type="InterPro" id="IPR050563">
    <property type="entry name" value="4-hydroxybenzoyl-CoA_TE"/>
</dbReference>
<name>A0A2A5B068_9GAMM</name>
<gene>
    <name evidence="3" type="ORF">COA96_08580</name>
</gene>
<evidence type="ECO:0000256" key="1">
    <source>
        <dbReference type="ARBA" id="ARBA00005953"/>
    </source>
</evidence>
<evidence type="ECO:0000313" key="3">
    <source>
        <dbReference type="EMBL" id="PCJ24892.1"/>
    </source>
</evidence>
<dbReference type="SUPFAM" id="SSF54637">
    <property type="entry name" value="Thioesterase/thiol ester dehydrase-isomerase"/>
    <property type="match status" value="1"/>
</dbReference>
<proteinExistence type="inferred from homology"/>
<protein>
    <submittedName>
        <fullName evidence="3">4-hydroxybenzoyl-CoA thioesterase</fullName>
    </submittedName>
</protein>
<dbReference type="PANTHER" id="PTHR31793">
    <property type="entry name" value="4-HYDROXYBENZOYL-COA THIOESTERASE FAMILY MEMBER"/>
    <property type="match status" value="1"/>
</dbReference>
<accession>A0A2A5B068</accession>
<keyword evidence="2" id="KW-0378">Hydrolase</keyword>
<evidence type="ECO:0000313" key="4">
    <source>
        <dbReference type="Proteomes" id="UP000218327"/>
    </source>
</evidence>
<dbReference type="Gene3D" id="3.10.129.10">
    <property type="entry name" value="Hotdog Thioesterase"/>
    <property type="match status" value="1"/>
</dbReference>
<dbReference type="EMBL" id="NVVJ01000022">
    <property type="protein sequence ID" value="PCJ24892.1"/>
    <property type="molecule type" value="Genomic_DNA"/>
</dbReference>
<dbReference type="Pfam" id="PF13279">
    <property type="entry name" value="4HBT_2"/>
    <property type="match status" value="1"/>
</dbReference>
<dbReference type="PANTHER" id="PTHR31793:SF27">
    <property type="entry name" value="NOVEL THIOESTERASE SUPERFAMILY DOMAIN AND SAPOSIN A-TYPE DOMAIN CONTAINING PROTEIN (0610012H03RIK)"/>
    <property type="match status" value="1"/>
</dbReference>
<sequence>MNKDSFSIEMKVRDYECDMQGIVNNAIYQNYLEHARHEFLHSAGLSFAELTSRGVIVVVIRAELDYRQALRSGDDFRVSVSVRQVSRLKIVFDQQIIKLSGGEPVLEAQITATSLNERGRPYFPEELKALL</sequence>
<comment type="similarity">
    <text evidence="1">Belongs to the 4-hydroxybenzoyl-CoA thioesterase family.</text>
</comment>
<dbReference type="Proteomes" id="UP000218327">
    <property type="component" value="Unassembled WGS sequence"/>
</dbReference>
<dbReference type="GO" id="GO:0047617">
    <property type="term" value="F:fatty acyl-CoA hydrolase activity"/>
    <property type="evidence" value="ECO:0007669"/>
    <property type="project" value="TreeGrafter"/>
</dbReference>
<dbReference type="InterPro" id="IPR029069">
    <property type="entry name" value="HotDog_dom_sf"/>
</dbReference>
<organism evidence="3 4">
    <name type="scientific">SAR86 cluster bacterium</name>
    <dbReference type="NCBI Taxonomy" id="2030880"/>
    <lineage>
        <taxon>Bacteria</taxon>
        <taxon>Pseudomonadati</taxon>
        <taxon>Pseudomonadota</taxon>
        <taxon>Gammaproteobacteria</taxon>
        <taxon>SAR86 cluster</taxon>
    </lineage>
</organism>
<evidence type="ECO:0000256" key="2">
    <source>
        <dbReference type="ARBA" id="ARBA00022801"/>
    </source>
</evidence>
<dbReference type="InterPro" id="IPR006684">
    <property type="entry name" value="YbgC/YbaW"/>
</dbReference>
<comment type="caution">
    <text evidence="3">The sequence shown here is derived from an EMBL/GenBank/DDBJ whole genome shotgun (WGS) entry which is preliminary data.</text>
</comment>
<dbReference type="CDD" id="cd00586">
    <property type="entry name" value="4HBT"/>
    <property type="match status" value="1"/>
</dbReference>
<dbReference type="AlphaFoldDB" id="A0A2A5B068"/>
<reference evidence="4" key="1">
    <citation type="submission" date="2017-08" db="EMBL/GenBank/DDBJ databases">
        <title>A dynamic microbial community with high functional redundancy inhabits the cold, oxic subseafloor aquifer.</title>
        <authorList>
            <person name="Tully B.J."/>
            <person name="Wheat C.G."/>
            <person name="Glazer B.T."/>
            <person name="Huber J.A."/>
        </authorList>
    </citation>
    <scope>NUCLEOTIDE SEQUENCE [LARGE SCALE GENOMIC DNA]</scope>
</reference>